<reference evidence="4" key="1">
    <citation type="submission" date="2020-08" db="EMBL/GenBank/DDBJ databases">
        <authorList>
            <person name="Cejkova D."/>
            <person name="Kubasova T."/>
            <person name="Jahodarova E."/>
            <person name="Rychlik I."/>
        </authorList>
    </citation>
    <scope>NUCLEOTIDE SEQUENCE</scope>
    <source>
        <strain evidence="4">An582</strain>
    </source>
</reference>
<evidence type="ECO:0008006" key="6">
    <source>
        <dbReference type="Google" id="ProtNLM"/>
    </source>
</evidence>
<proteinExistence type="inferred from homology"/>
<keyword evidence="3" id="KW-0326">Glycosidase</keyword>
<name>A0A939BGA6_9CLOT</name>
<dbReference type="GO" id="GO:0016052">
    <property type="term" value="P:carbohydrate catabolic process"/>
    <property type="evidence" value="ECO:0007669"/>
    <property type="project" value="TreeGrafter"/>
</dbReference>
<evidence type="ECO:0000313" key="4">
    <source>
        <dbReference type="EMBL" id="MBM6947709.1"/>
    </source>
</evidence>
<dbReference type="GO" id="GO:0003796">
    <property type="term" value="F:lysozyme activity"/>
    <property type="evidence" value="ECO:0007669"/>
    <property type="project" value="InterPro"/>
</dbReference>
<dbReference type="AlphaFoldDB" id="A0A939BGA6"/>
<dbReference type="PANTHER" id="PTHR34135">
    <property type="entry name" value="LYSOZYME"/>
    <property type="match status" value="1"/>
</dbReference>
<dbReference type="Pfam" id="PF01183">
    <property type="entry name" value="Glyco_hydro_25"/>
    <property type="match status" value="1"/>
</dbReference>
<evidence type="ECO:0000256" key="2">
    <source>
        <dbReference type="ARBA" id="ARBA00022801"/>
    </source>
</evidence>
<dbReference type="EMBL" id="JACJKS010000003">
    <property type="protein sequence ID" value="MBM6947709.1"/>
    <property type="molecule type" value="Genomic_DNA"/>
</dbReference>
<dbReference type="RefSeq" id="WP_204905756.1">
    <property type="nucleotide sequence ID" value="NZ_JACJKS010000003.1"/>
</dbReference>
<evidence type="ECO:0000256" key="3">
    <source>
        <dbReference type="ARBA" id="ARBA00023295"/>
    </source>
</evidence>
<dbReference type="SUPFAM" id="SSF51445">
    <property type="entry name" value="(Trans)glycosidases"/>
    <property type="match status" value="1"/>
</dbReference>
<dbReference type="PROSITE" id="PS51904">
    <property type="entry name" value="GLYCOSYL_HYDROL_F25_2"/>
    <property type="match status" value="1"/>
</dbReference>
<dbReference type="Proteomes" id="UP000705508">
    <property type="component" value="Unassembled WGS sequence"/>
</dbReference>
<accession>A0A939BGA6</accession>
<protein>
    <recommendedName>
        <fullName evidence="6">Lysozyme</fullName>
    </recommendedName>
</protein>
<dbReference type="InterPro" id="IPR018077">
    <property type="entry name" value="Glyco_hydro_fam25_subgr"/>
</dbReference>
<dbReference type="GO" id="GO:0009253">
    <property type="term" value="P:peptidoglycan catabolic process"/>
    <property type="evidence" value="ECO:0007669"/>
    <property type="project" value="InterPro"/>
</dbReference>
<dbReference type="InterPro" id="IPR017853">
    <property type="entry name" value="GH"/>
</dbReference>
<dbReference type="GO" id="GO:0016998">
    <property type="term" value="P:cell wall macromolecule catabolic process"/>
    <property type="evidence" value="ECO:0007669"/>
    <property type="project" value="InterPro"/>
</dbReference>
<sequence length="332" mass="36283">MNGIDISNHQAGIRLADVPFDFVICKATEGTGFVDRYCDGFIQTAESMGRKTGVYHYATGQTSGREEAEYFYENTKGYIGKCLLALDWEGRTVERGPAYAQAFLDRIRELTGVRALIYMSKSVCREWDWSSVAAGDYGLWCAQYAGDSPTGYQTDPWTDDGGTGAFPMTAIYQYSSSGRLQGYDGNLDLNRAYMDGAAWDKYASPGKDASAPEPEPPARPAQIAVDGSFGPATVRRTQAYFGTPVDGIVSCQPASNRQYLYSAYAGCWQFLEAGYGAGSDMVRAMQRKFGATVDGWAGKDTVLHMQAFLGVTRDASMGPATVSAWQAWLNRQ</sequence>
<evidence type="ECO:0000256" key="1">
    <source>
        <dbReference type="ARBA" id="ARBA00010646"/>
    </source>
</evidence>
<gene>
    <name evidence="4" type="ORF">H6A20_03390</name>
</gene>
<organism evidence="4 5">
    <name type="scientific">Mordavella massiliensis</name>
    <dbReference type="NCBI Taxonomy" id="1871024"/>
    <lineage>
        <taxon>Bacteria</taxon>
        <taxon>Bacillati</taxon>
        <taxon>Bacillota</taxon>
        <taxon>Clostridia</taxon>
        <taxon>Eubacteriales</taxon>
        <taxon>Clostridiaceae</taxon>
        <taxon>Mordavella</taxon>
    </lineage>
</organism>
<dbReference type="SMART" id="SM00641">
    <property type="entry name" value="Glyco_25"/>
    <property type="match status" value="1"/>
</dbReference>
<comment type="caution">
    <text evidence="4">The sequence shown here is derived from an EMBL/GenBank/DDBJ whole genome shotgun (WGS) entry which is preliminary data.</text>
</comment>
<reference evidence="4" key="2">
    <citation type="journal article" date="2021" name="Sci. Rep.">
        <title>The distribution of antibiotic resistance genes in chicken gut microbiota commensals.</title>
        <authorList>
            <person name="Juricova H."/>
            <person name="Matiasovicova J."/>
            <person name="Kubasova T."/>
            <person name="Cejkova D."/>
            <person name="Rychlik I."/>
        </authorList>
    </citation>
    <scope>NUCLEOTIDE SEQUENCE</scope>
    <source>
        <strain evidence="4">An582</strain>
    </source>
</reference>
<dbReference type="InterPro" id="IPR002053">
    <property type="entry name" value="Glyco_hydro_25"/>
</dbReference>
<keyword evidence="2" id="KW-0378">Hydrolase</keyword>
<dbReference type="Gene3D" id="3.20.20.80">
    <property type="entry name" value="Glycosidases"/>
    <property type="match status" value="1"/>
</dbReference>
<evidence type="ECO:0000313" key="5">
    <source>
        <dbReference type="Proteomes" id="UP000705508"/>
    </source>
</evidence>
<dbReference type="PANTHER" id="PTHR34135:SF2">
    <property type="entry name" value="LYSOZYME"/>
    <property type="match status" value="1"/>
</dbReference>
<comment type="similarity">
    <text evidence="1">Belongs to the glycosyl hydrolase 25 family.</text>
</comment>